<organism evidence="2 3">
    <name type="scientific">Ensete ventricosum</name>
    <name type="common">Abyssinian banana</name>
    <name type="synonym">Musa ensete</name>
    <dbReference type="NCBI Taxonomy" id="4639"/>
    <lineage>
        <taxon>Eukaryota</taxon>
        <taxon>Viridiplantae</taxon>
        <taxon>Streptophyta</taxon>
        <taxon>Embryophyta</taxon>
        <taxon>Tracheophyta</taxon>
        <taxon>Spermatophyta</taxon>
        <taxon>Magnoliopsida</taxon>
        <taxon>Liliopsida</taxon>
        <taxon>Zingiberales</taxon>
        <taxon>Musaceae</taxon>
        <taxon>Ensete</taxon>
    </lineage>
</organism>
<proteinExistence type="predicted"/>
<gene>
    <name evidence="2" type="ORF">B296_00050565</name>
</gene>
<sequence>MVADEGWKMPCYGHYEEGRLLPYFCYCLDESTLSSLAFGAGRQQRLHIKQRRAIAVPPTKVQEMAAVGEGNTDGKGGSSTNDRCSETSLW</sequence>
<accession>A0A426XWU0</accession>
<evidence type="ECO:0000313" key="3">
    <source>
        <dbReference type="Proteomes" id="UP000287651"/>
    </source>
</evidence>
<evidence type="ECO:0000256" key="1">
    <source>
        <dbReference type="SAM" id="MobiDB-lite"/>
    </source>
</evidence>
<evidence type="ECO:0000313" key="2">
    <source>
        <dbReference type="EMBL" id="RRT44028.1"/>
    </source>
</evidence>
<dbReference type="EMBL" id="AMZH03016746">
    <property type="protein sequence ID" value="RRT44028.1"/>
    <property type="molecule type" value="Genomic_DNA"/>
</dbReference>
<name>A0A426XWU0_ENSVE</name>
<dbReference type="Proteomes" id="UP000287651">
    <property type="component" value="Unassembled WGS sequence"/>
</dbReference>
<feature type="region of interest" description="Disordered" evidence="1">
    <location>
        <begin position="66"/>
        <end position="90"/>
    </location>
</feature>
<protein>
    <submittedName>
        <fullName evidence="2">Uncharacterized protein</fullName>
    </submittedName>
</protein>
<feature type="compositionally biased region" description="Polar residues" evidence="1">
    <location>
        <begin position="78"/>
        <end position="90"/>
    </location>
</feature>
<comment type="caution">
    <text evidence="2">The sequence shown here is derived from an EMBL/GenBank/DDBJ whole genome shotgun (WGS) entry which is preliminary data.</text>
</comment>
<reference evidence="2 3" key="1">
    <citation type="journal article" date="2014" name="Agronomy (Basel)">
        <title>A Draft Genome Sequence for Ensete ventricosum, the Drought-Tolerant Tree Against Hunger.</title>
        <authorList>
            <person name="Harrison J."/>
            <person name="Moore K.A."/>
            <person name="Paszkiewicz K."/>
            <person name="Jones T."/>
            <person name="Grant M."/>
            <person name="Ambacheew D."/>
            <person name="Muzemil S."/>
            <person name="Studholme D.J."/>
        </authorList>
    </citation>
    <scope>NUCLEOTIDE SEQUENCE [LARGE SCALE GENOMIC DNA]</scope>
</reference>
<dbReference type="AlphaFoldDB" id="A0A426XWU0"/>